<reference evidence="4" key="1">
    <citation type="submission" date="2017-02" db="EMBL/GenBank/DDBJ databases">
        <title>Comparative genomics and description of representatives of a novel lineage of planctomycetes thriving in anoxic sediments.</title>
        <authorList>
            <person name="Spring S."/>
            <person name="Bunk B."/>
            <person name="Sproer C."/>
        </authorList>
    </citation>
    <scope>NUCLEOTIDE SEQUENCE [LARGE SCALE GENOMIC DNA]</scope>
    <source>
        <strain evidence="4">ST-NAGAB-D1</strain>
    </source>
</reference>
<evidence type="ECO:0000313" key="4">
    <source>
        <dbReference type="Proteomes" id="UP000189674"/>
    </source>
</evidence>
<evidence type="ECO:0000256" key="2">
    <source>
        <dbReference type="SAM" id="Phobius"/>
    </source>
</evidence>
<keyword evidence="2" id="KW-1133">Transmembrane helix</keyword>
<feature type="transmembrane region" description="Helical" evidence="2">
    <location>
        <begin position="150"/>
        <end position="168"/>
    </location>
</feature>
<name>A0A1U9NIK3_9BACT</name>
<keyword evidence="2" id="KW-0472">Membrane</keyword>
<dbReference type="KEGG" id="alus:STSP2_00803"/>
<organism evidence="3 4">
    <name type="scientific">Anaerohalosphaera lusitana</name>
    <dbReference type="NCBI Taxonomy" id="1936003"/>
    <lineage>
        <taxon>Bacteria</taxon>
        <taxon>Pseudomonadati</taxon>
        <taxon>Planctomycetota</taxon>
        <taxon>Phycisphaerae</taxon>
        <taxon>Sedimentisphaerales</taxon>
        <taxon>Anaerohalosphaeraceae</taxon>
        <taxon>Anaerohalosphaera</taxon>
    </lineage>
</organism>
<accession>A0A1U9NIK3</accession>
<evidence type="ECO:0000313" key="3">
    <source>
        <dbReference type="EMBL" id="AQT67655.1"/>
    </source>
</evidence>
<keyword evidence="2" id="KW-0812">Transmembrane</keyword>
<feature type="transmembrane region" description="Helical" evidence="2">
    <location>
        <begin position="47"/>
        <end position="69"/>
    </location>
</feature>
<protein>
    <submittedName>
        <fullName evidence="3">Uncharacterized protein</fullName>
    </submittedName>
</protein>
<gene>
    <name evidence="3" type="ORF">STSP2_00803</name>
</gene>
<keyword evidence="4" id="KW-1185">Reference proteome</keyword>
<feature type="transmembrane region" description="Helical" evidence="2">
    <location>
        <begin position="117"/>
        <end position="138"/>
    </location>
</feature>
<feature type="compositionally biased region" description="Polar residues" evidence="1">
    <location>
        <begin position="402"/>
        <end position="412"/>
    </location>
</feature>
<sequence length="412" mass="46799">MPEQNNTRKLTKITITSRKQTILPVALILAITSTAHANSGTPLMWSSFLHLFFGNLFLGIFEGLLLVHFFKTKKNLAVILMILANYLSAWAGVFIIYDLIPTQSLGLSQVWPYFWKMVALTYILTLLLEYPFVALSFWRKPRWLPRSLKGTLIVQTISHFIIFGWYSLTSTANLYTDNQIVDLSEMSLPQHVTMYYISSDDGDVYSRSLTADAAPSKTFDLNSKGYGDYLFVRHSENNDGTYDLYACITSDKDYRDSETILIAESFTKTAAPTERDLEHDLEEYRTRYWFSPTDVPKLGPAQSSPWKFKTSIWSLMGLTAKNTKTEQSERVAFTTPFGGWLPKNATHLPTDKALFQLGIYPFNLKYLRGDQICIYDPNKKQLAKITHGKGPIAIIKDKPQKPTATPTNTTAD</sequence>
<feature type="transmembrane region" description="Helical" evidence="2">
    <location>
        <begin position="76"/>
        <end position="97"/>
    </location>
</feature>
<proteinExistence type="predicted"/>
<dbReference type="EMBL" id="CP019791">
    <property type="protein sequence ID" value="AQT67655.1"/>
    <property type="molecule type" value="Genomic_DNA"/>
</dbReference>
<dbReference type="OrthoDB" id="183971at2"/>
<dbReference type="AlphaFoldDB" id="A0A1U9NIK3"/>
<dbReference type="RefSeq" id="WP_146660020.1">
    <property type="nucleotide sequence ID" value="NZ_CP019791.1"/>
</dbReference>
<evidence type="ECO:0000256" key="1">
    <source>
        <dbReference type="SAM" id="MobiDB-lite"/>
    </source>
</evidence>
<feature type="region of interest" description="Disordered" evidence="1">
    <location>
        <begin position="393"/>
        <end position="412"/>
    </location>
</feature>
<dbReference type="Proteomes" id="UP000189674">
    <property type="component" value="Chromosome"/>
</dbReference>